<keyword evidence="9" id="KW-1133">Transmembrane helix</keyword>
<dbReference type="InterPro" id="IPR011712">
    <property type="entry name" value="Sig_transdc_His_kin_sub3_dim/P"/>
</dbReference>
<evidence type="ECO:0000256" key="9">
    <source>
        <dbReference type="SAM" id="Phobius"/>
    </source>
</evidence>
<dbReference type="SUPFAM" id="SSF55874">
    <property type="entry name" value="ATPase domain of HSP90 chaperone/DNA topoisomerase II/histidine kinase"/>
    <property type="match status" value="1"/>
</dbReference>
<dbReference type="Gene3D" id="3.30.450.40">
    <property type="match status" value="1"/>
</dbReference>
<evidence type="ECO:0000256" key="6">
    <source>
        <dbReference type="ARBA" id="ARBA00022777"/>
    </source>
</evidence>
<dbReference type="EMBL" id="JAEKNS010000087">
    <property type="protein sequence ID" value="MBJ7594904.1"/>
    <property type="molecule type" value="Genomic_DNA"/>
</dbReference>
<evidence type="ECO:0000259" key="11">
    <source>
        <dbReference type="Pfam" id="PF07730"/>
    </source>
</evidence>
<organism evidence="13 14">
    <name type="scientific">Candidatus Aeolococcus gillhamiae</name>
    <dbReference type="NCBI Taxonomy" id="3127015"/>
    <lineage>
        <taxon>Bacteria</taxon>
        <taxon>Bacillati</taxon>
        <taxon>Candidatus Dormiibacterota</taxon>
        <taxon>Candidatus Dormibacteria</taxon>
        <taxon>Candidatus Aeolococcales</taxon>
        <taxon>Candidatus Aeolococcaceae</taxon>
        <taxon>Candidatus Aeolococcus</taxon>
    </lineage>
</organism>
<dbReference type="SUPFAM" id="SSF55781">
    <property type="entry name" value="GAF domain-like"/>
    <property type="match status" value="1"/>
</dbReference>
<feature type="transmembrane region" description="Helical" evidence="9">
    <location>
        <begin position="244"/>
        <end position="267"/>
    </location>
</feature>
<reference evidence="13 14" key="1">
    <citation type="journal article" date="2017" name="Nature">
        <title>Atmospheric trace gases support primary production in Antarctic desert surface soil.</title>
        <authorList>
            <person name="Ji M."/>
            <person name="Greening C."/>
            <person name="Vanwonterghem I."/>
            <person name="Carere C.R."/>
            <person name="Bay S.K."/>
            <person name="Steen J.A."/>
            <person name="Montgomery K."/>
            <person name="Lines T."/>
            <person name="Beardall J."/>
            <person name="van Dorst J."/>
            <person name="Snape I."/>
            <person name="Stott M.B."/>
            <person name="Hugenholtz P."/>
            <person name="Ferrari B.C."/>
        </authorList>
    </citation>
    <scope>NUCLEOTIDE SEQUENCE [LARGE SCALE GENOMIC DNA]</scope>
    <source>
        <strain evidence="13">RRmetagenome_bin12</strain>
    </source>
</reference>
<dbReference type="Pfam" id="PF07730">
    <property type="entry name" value="HisKA_3"/>
    <property type="match status" value="1"/>
</dbReference>
<sequence>MSIRSPDRSDRQVVDAQRSRPALRLGVALAALVVVLIVGHVLWNVAVASRLVPDPLRESDLVASNLPTLVFTVAGGVIIWKQPRNRIGWLLCLVGPIALLLANLPLDYAGVGLAIAPGSVPAPEVWLSVDEIMPIAVFSSILCVLAAIFPDGRLIRPWLRIVWVLLAVHVAVVLPGLLDPGVLDHFHLHLRSPLSLQGLAGYSNALLPTVIGQASFGAAFVLAWGSMIWRYRESDQDERHQIKWLLAATLVDFVAFMGGSAIAPLLGVEIPNAVIPVVAMGLPLAIGIAILKYRLYAIDVVLSRTLVYGALAVFITAVYVGIAVGVGTLIGSAGKPNLGLSILATAVVAVGFQPVRERVQKVVNRLVYGRRATPYEVLSQFSERVAESYATDDVMPRMARVLAEGTGAQRADVWLRSGTVWRQAAVWPVDAGAAEPVQMTAETLPPVNGANRLVAVRHQGDLLGALGVTKRSGESLTPVEEHLLNDLAGQAGLVLKNVGLTSDLQARLTELRASRQRLVTAQDEERRRLERNLHDGAQQHLVALKVKLGLAVMLMGRDPEKAQQTLSQLKSDADEALETLRDLARGIYPPLLADKGLQVALESQARKATVAVRVDADGLGRYSQEIEAAVYFCVLEALQNIQKYAHASAVVIRVREADGAIHFEVNDDGDGFDVATVTRGAGLTNMADRLDALGGALNITSSIGEGTTIAGSLVSTSARVLAVT</sequence>
<keyword evidence="5" id="KW-0547">Nucleotide-binding</keyword>
<dbReference type="AlphaFoldDB" id="A0A2W5ZFG6"/>
<dbReference type="Proteomes" id="UP000248724">
    <property type="component" value="Unassembled WGS sequence"/>
</dbReference>
<dbReference type="Gene3D" id="1.20.5.1930">
    <property type="match status" value="1"/>
</dbReference>
<dbReference type="Gene3D" id="3.30.565.10">
    <property type="entry name" value="Histidine kinase-like ATPase, C-terminal domain"/>
    <property type="match status" value="1"/>
</dbReference>
<evidence type="ECO:0000313" key="12">
    <source>
        <dbReference type="EMBL" id="MBJ7594904.1"/>
    </source>
</evidence>
<keyword evidence="9" id="KW-0812">Transmembrane</keyword>
<evidence type="ECO:0000256" key="4">
    <source>
        <dbReference type="ARBA" id="ARBA00022679"/>
    </source>
</evidence>
<evidence type="ECO:0000259" key="10">
    <source>
        <dbReference type="Pfam" id="PF02518"/>
    </source>
</evidence>
<reference evidence="13" key="2">
    <citation type="submission" date="2018-05" db="EMBL/GenBank/DDBJ databases">
        <authorList>
            <person name="Ferrari B."/>
        </authorList>
    </citation>
    <scope>NUCLEOTIDE SEQUENCE</scope>
    <source>
        <strain evidence="13">RRmetagenome_bin12</strain>
    </source>
</reference>
<dbReference type="RefSeq" id="WP_337311516.1">
    <property type="nucleotide sequence ID" value="NZ_JAEKNS010000087.1"/>
</dbReference>
<dbReference type="GO" id="GO:0000155">
    <property type="term" value="F:phosphorelay sensor kinase activity"/>
    <property type="evidence" value="ECO:0007669"/>
    <property type="project" value="InterPro"/>
</dbReference>
<gene>
    <name evidence="13" type="ORF">DLM65_03370</name>
    <name evidence="12" type="ORF">JF886_08590</name>
</gene>
<dbReference type="InterPro" id="IPR036890">
    <property type="entry name" value="HATPase_C_sf"/>
</dbReference>
<dbReference type="InterPro" id="IPR029016">
    <property type="entry name" value="GAF-like_dom_sf"/>
</dbReference>
<name>A0A2W5ZFG6_9BACT</name>
<dbReference type="CDD" id="cd16917">
    <property type="entry name" value="HATPase_UhpB-NarQ-NarX-like"/>
    <property type="match status" value="1"/>
</dbReference>
<keyword evidence="4" id="KW-0808">Transferase</keyword>
<dbReference type="InterPro" id="IPR003594">
    <property type="entry name" value="HATPase_dom"/>
</dbReference>
<dbReference type="Proteomes" id="UP000606991">
    <property type="component" value="Unassembled WGS sequence"/>
</dbReference>
<evidence type="ECO:0000313" key="15">
    <source>
        <dbReference type="Proteomes" id="UP000606991"/>
    </source>
</evidence>
<feature type="transmembrane region" description="Helical" evidence="9">
    <location>
        <begin position="273"/>
        <end position="293"/>
    </location>
</feature>
<feature type="transmembrane region" description="Helical" evidence="9">
    <location>
        <begin position="305"/>
        <end position="326"/>
    </location>
</feature>
<evidence type="ECO:0000256" key="8">
    <source>
        <dbReference type="ARBA" id="ARBA00023012"/>
    </source>
</evidence>
<feature type="transmembrane region" description="Helical" evidence="9">
    <location>
        <begin position="87"/>
        <end position="106"/>
    </location>
</feature>
<dbReference type="EMBL" id="QHBU01000061">
    <property type="protein sequence ID" value="PZR82677.1"/>
    <property type="molecule type" value="Genomic_DNA"/>
</dbReference>
<evidence type="ECO:0000256" key="2">
    <source>
        <dbReference type="ARBA" id="ARBA00012438"/>
    </source>
</evidence>
<evidence type="ECO:0000313" key="13">
    <source>
        <dbReference type="EMBL" id="PZR82677.1"/>
    </source>
</evidence>
<feature type="transmembrane region" description="Helical" evidence="9">
    <location>
        <begin position="62"/>
        <end position="80"/>
    </location>
</feature>
<evidence type="ECO:0000313" key="14">
    <source>
        <dbReference type="Proteomes" id="UP000248724"/>
    </source>
</evidence>
<keyword evidence="9" id="KW-0472">Membrane</keyword>
<dbReference type="Pfam" id="PF02518">
    <property type="entry name" value="HATPase_c"/>
    <property type="match status" value="1"/>
</dbReference>
<protein>
    <recommendedName>
        <fullName evidence="2">histidine kinase</fullName>
        <ecNumber evidence="2">2.7.13.3</ecNumber>
    </recommendedName>
</protein>
<feature type="transmembrane region" description="Helical" evidence="9">
    <location>
        <begin position="205"/>
        <end position="224"/>
    </location>
</feature>
<keyword evidence="7" id="KW-0067">ATP-binding</keyword>
<keyword evidence="6 12" id="KW-0418">Kinase</keyword>
<dbReference type="GO" id="GO:0005524">
    <property type="term" value="F:ATP binding"/>
    <property type="evidence" value="ECO:0007669"/>
    <property type="project" value="UniProtKB-KW"/>
</dbReference>
<feature type="transmembrane region" description="Helical" evidence="9">
    <location>
        <begin position="161"/>
        <end position="178"/>
    </location>
</feature>
<comment type="caution">
    <text evidence="13">The sequence shown here is derived from an EMBL/GenBank/DDBJ whole genome shotgun (WGS) entry which is preliminary data.</text>
</comment>
<feature type="transmembrane region" description="Helical" evidence="9">
    <location>
        <begin position="21"/>
        <end position="42"/>
    </location>
</feature>
<evidence type="ECO:0000256" key="5">
    <source>
        <dbReference type="ARBA" id="ARBA00022741"/>
    </source>
</evidence>
<accession>A0A934N612</accession>
<evidence type="ECO:0000256" key="1">
    <source>
        <dbReference type="ARBA" id="ARBA00000085"/>
    </source>
</evidence>
<dbReference type="GO" id="GO:0046983">
    <property type="term" value="F:protein dimerization activity"/>
    <property type="evidence" value="ECO:0007669"/>
    <property type="project" value="InterPro"/>
</dbReference>
<keyword evidence="3" id="KW-0597">Phosphoprotein</keyword>
<dbReference type="EC" id="2.7.13.3" evidence="2"/>
<reference evidence="12 15" key="3">
    <citation type="submission" date="2020-10" db="EMBL/GenBank/DDBJ databases">
        <title>Ca. Dormibacterota MAGs.</title>
        <authorList>
            <person name="Montgomery K."/>
        </authorList>
    </citation>
    <scope>NUCLEOTIDE SEQUENCE [LARGE SCALE GENOMIC DNA]</scope>
    <source>
        <strain evidence="12">SC8812_S17_18</strain>
    </source>
</reference>
<keyword evidence="8" id="KW-0902">Two-component regulatory system</keyword>
<feature type="domain" description="Signal transduction histidine kinase subgroup 3 dimerisation and phosphoacceptor" evidence="11">
    <location>
        <begin position="525"/>
        <end position="590"/>
    </location>
</feature>
<feature type="domain" description="Histidine kinase/HSP90-like ATPase" evidence="10">
    <location>
        <begin position="629"/>
        <end position="709"/>
    </location>
</feature>
<evidence type="ECO:0000256" key="3">
    <source>
        <dbReference type="ARBA" id="ARBA00022553"/>
    </source>
</evidence>
<dbReference type="InterPro" id="IPR050482">
    <property type="entry name" value="Sensor_HK_TwoCompSys"/>
</dbReference>
<feature type="transmembrane region" description="Helical" evidence="9">
    <location>
        <begin position="126"/>
        <end position="149"/>
    </location>
</feature>
<accession>A0A2W5ZFG6</accession>
<comment type="catalytic activity">
    <reaction evidence="1">
        <text>ATP + protein L-histidine = ADP + protein N-phospho-L-histidine.</text>
        <dbReference type="EC" id="2.7.13.3"/>
    </reaction>
</comment>
<proteinExistence type="predicted"/>
<evidence type="ECO:0000256" key="7">
    <source>
        <dbReference type="ARBA" id="ARBA00022840"/>
    </source>
</evidence>
<dbReference type="GO" id="GO:0016020">
    <property type="term" value="C:membrane"/>
    <property type="evidence" value="ECO:0007669"/>
    <property type="project" value="InterPro"/>
</dbReference>
<dbReference type="PANTHER" id="PTHR24421">
    <property type="entry name" value="NITRATE/NITRITE SENSOR PROTEIN NARX-RELATED"/>
    <property type="match status" value="1"/>
</dbReference>
<dbReference type="PANTHER" id="PTHR24421:SF10">
    <property type="entry name" value="NITRATE_NITRITE SENSOR PROTEIN NARQ"/>
    <property type="match status" value="1"/>
</dbReference>